<keyword evidence="4" id="KW-0560">Oxidoreductase</keyword>
<dbReference type="KEGG" id="mfre:EXE63_02070"/>
<keyword evidence="2" id="KW-0285">Flavoprotein</keyword>
<reference evidence="7 8" key="1">
    <citation type="submission" date="2019-04" db="EMBL/GenBank/DDBJ databases">
        <title>Draft, Whole-Genome Sequence of the Anthracene-degrading Mycobacterium frederiksbergense LB501T, Isolated from a Polycyclic Aromatic Hydrocarbon (PAH)-Contaminated Soil.</title>
        <authorList>
            <person name="Augelletti F."/>
        </authorList>
    </citation>
    <scope>NUCLEOTIDE SEQUENCE [LARGE SCALE GENOMIC DNA]</scope>
    <source>
        <strain evidence="7 8">LB 501T</strain>
        <plasmid evidence="7 8">unnamed2</plasmid>
    </source>
</reference>
<dbReference type="Pfam" id="PF14759">
    <property type="entry name" value="Reductase_C"/>
    <property type="match status" value="1"/>
</dbReference>
<gene>
    <name evidence="7" type="ORF">EXE63_02070</name>
</gene>
<organism evidence="7 8">
    <name type="scientific">Mycolicibacterium frederiksbergense</name>
    <dbReference type="NCBI Taxonomy" id="117567"/>
    <lineage>
        <taxon>Bacteria</taxon>
        <taxon>Bacillati</taxon>
        <taxon>Actinomycetota</taxon>
        <taxon>Actinomycetes</taxon>
        <taxon>Mycobacteriales</taxon>
        <taxon>Mycobacteriaceae</taxon>
        <taxon>Mycolicibacterium</taxon>
    </lineage>
</organism>
<dbReference type="PANTHER" id="PTHR43557">
    <property type="entry name" value="APOPTOSIS-INDUCING FACTOR 1"/>
    <property type="match status" value="1"/>
</dbReference>
<dbReference type="InterPro" id="IPR050446">
    <property type="entry name" value="FAD-oxidoreductase/Apoptosis"/>
</dbReference>
<evidence type="ECO:0000313" key="7">
    <source>
        <dbReference type="EMBL" id="QIV79835.1"/>
    </source>
</evidence>
<keyword evidence="3" id="KW-0274">FAD</keyword>
<keyword evidence="8" id="KW-1185">Reference proteome</keyword>
<dbReference type="SUPFAM" id="SSF51905">
    <property type="entry name" value="FAD/NAD(P)-binding domain"/>
    <property type="match status" value="2"/>
</dbReference>
<dbReference type="EMBL" id="CP038798">
    <property type="protein sequence ID" value="QIV79835.1"/>
    <property type="molecule type" value="Genomic_DNA"/>
</dbReference>
<evidence type="ECO:0000256" key="4">
    <source>
        <dbReference type="ARBA" id="ARBA00023002"/>
    </source>
</evidence>
<dbReference type="PRINTS" id="PR00368">
    <property type="entry name" value="FADPNR"/>
</dbReference>
<evidence type="ECO:0000256" key="2">
    <source>
        <dbReference type="ARBA" id="ARBA00022630"/>
    </source>
</evidence>
<dbReference type="Pfam" id="PF07992">
    <property type="entry name" value="Pyr_redox_2"/>
    <property type="match status" value="1"/>
</dbReference>
<dbReference type="InterPro" id="IPR028202">
    <property type="entry name" value="Reductase_C"/>
</dbReference>
<dbReference type="InterPro" id="IPR036188">
    <property type="entry name" value="FAD/NAD-bd_sf"/>
</dbReference>
<keyword evidence="7" id="KW-0614">Plasmid</keyword>
<evidence type="ECO:0000256" key="1">
    <source>
        <dbReference type="ARBA" id="ARBA00001974"/>
    </source>
</evidence>
<proteinExistence type="predicted"/>
<accession>A0A6H0S0I5</accession>
<dbReference type="RefSeq" id="WP_168140577.1">
    <property type="nucleotide sequence ID" value="NZ_CP038798.1"/>
</dbReference>
<dbReference type="PRINTS" id="PR00411">
    <property type="entry name" value="PNDRDTASEI"/>
</dbReference>
<evidence type="ECO:0000259" key="6">
    <source>
        <dbReference type="Pfam" id="PF14759"/>
    </source>
</evidence>
<protein>
    <submittedName>
        <fullName evidence="7">NAD(P)/FAD-dependent oxidoreductase</fullName>
    </submittedName>
</protein>
<feature type="domain" description="Reductase C-terminal" evidence="6">
    <location>
        <begin position="323"/>
        <end position="394"/>
    </location>
</feature>
<dbReference type="SUPFAM" id="SSF55424">
    <property type="entry name" value="FAD/NAD-linked reductases, dimerisation (C-terminal) domain"/>
    <property type="match status" value="1"/>
</dbReference>
<dbReference type="InterPro" id="IPR023753">
    <property type="entry name" value="FAD/NAD-binding_dom"/>
</dbReference>
<dbReference type="Gene3D" id="3.30.390.30">
    <property type="match status" value="1"/>
</dbReference>
<name>A0A6H0S0I5_9MYCO</name>
<sequence length="415" mass="44360">MTTRSTVVIVGASVAGVRVAEELRRNAFDGTIVILDEEAELPYDKPPLSKALLAGTTGVEDVTLLSRAAANELGLDLRLSSRASTLNLSRNEVELDGGDRVGFDQLVIATGARARPSPWGQPEGLHLLRTLGDSQRLRADLERGGRLAVIGGGFIGAEAAATARSMGLAVTMIDILPAPMERVLGPEVGQRFAALHQRHGVQTIFGAGVAEVTGHRGEFRIGLTDGRTVDADYVLVGIGAIPNDDWLASSGLLIDNGVVCDERCQAVDAPGVFAVGDVARWRNPETGRLTRIEHWTSAIEQAALVAHNITHPDDQLDYSPVEYVWSDQYDWKIRVAGNPGHTEGRHVEILGEETDSNRFAALYHDGDTLTGLVVVNWPRALIAGRKALSAGTAYSLVRESLLELAQRPSPAAKGA</sequence>
<geneLocation type="plasmid" evidence="7 8">
    <name>unnamed2</name>
</geneLocation>
<evidence type="ECO:0000259" key="5">
    <source>
        <dbReference type="Pfam" id="PF07992"/>
    </source>
</evidence>
<dbReference type="InterPro" id="IPR016156">
    <property type="entry name" value="FAD/NAD-linked_Rdtase_dimer_sf"/>
</dbReference>
<comment type="cofactor">
    <cofactor evidence="1">
        <name>FAD</name>
        <dbReference type="ChEBI" id="CHEBI:57692"/>
    </cofactor>
</comment>
<dbReference type="GO" id="GO:0005737">
    <property type="term" value="C:cytoplasm"/>
    <property type="evidence" value="ECO:0007669"/>
    <property type="project" value="TreeGrafter"/>
</dbReference>
<dbReference type="AlphaFoldDB" id="A0A6H0S0I5"/>
<evidence type="ECO:0000256" key="3">
    <source>
        <dbReference type="ARBA" id="ARBA00022827"/>
    </source>
</evidence>
<dbReference type="Gene3D" id="3.50.50.60">
    <property type="entry name" value="FAD/NAD(P)-binding domain"/>
    <property type="match status" value="2"/>
</dbReference>
<evidence type="ECO:0000313" key="8">
    <source>
        <dbReference type="Proteomes" id="UP000501849"/>
    </source>
</evidence>
<dbReference type="GO" id="GO:0016651">
    <property type="term" value="F:oxidoreductase activity, acting on NAD(P)H"/>
    <property type="evidence" value="ECO:0007669"/>
    <property type="project" value="TreeGrafter"/>
</dbReference>
<dbReference type="Proteomes" id="UP000501849">
    <property type="component" value="Plasmid unnamed2"/>
</dbReference>
<feature type="domain" description="FAD/NAD(P)-binding" evidence="5">
    <location>
        <begin position="6"/>
        <end position="302"/>
    </location>
</feature>
<dbReference type="PANTHER" id="PTHR43557:SF2">
    <property type="entry name" value="RIESKE DOMAIN-CONTAINING PROTEIN-RELATED"/>
    <property type="match status" value="1"/>
</dbReference>